<organism evidence="2">
    <name type="scientific">Solanum lycopersicum</name>
    <name type="common">Tomato</name>
    <name type="synonym">Lycopersicon esculentum</name>
    <dbReference type="NCBI Taxonomy" id="4081"/>
    <lineage>
        <taxon>Eukaryota</taxon>
        <taxon>Viridiplantae</taxon>
        <taxon>Streptophyta</taxon>
        <taxon>Embryophyta</taxon>
        <taxon>Tracheophyta</taxon>
        <taxon>Spermatophyta</taxon>
        <taxon>Magnoliopsida</taxon>
        <taxon>eudicotyledons</taxon>
        <taxon>Gunneridae</taxon>
        <taxon>Pentapetalae</taxon>
        <taxon>asterids</taxon>
        <taxon>lamiids</taxon>
        <taxon>Solanales</taxon>
        <taxon>Solanaceae</taxon>
        <taxon>Solanoideae</taxon>
        <taxon>Solaneae</taxon>
        <taxon>Solanum</taxon>
        <taxon>Solanum subgen. Lycopersicon</taxon>
    </lineage>
</organism>
<reference evidence="2" key="2">
    <citation type="submission" date="2019-01" db="UniProtKB">
        <authorList>
            <consortium name="EnsemblPlants"/>
        </authorList>
    </citation>
    <scope>IDENTIFICATION</scope>
    <source>
        <strain evidence="2">cv. Heinz 1706</strain>
    </source>
</reference>
<dbReference type="Proteomes" id="UP000004994">
    <property type="component" value="Chromosome 3"/>
</dbReference>
<reference evidence="2" key="1">
    <citation type="journal article" date="2012" name="Nature">
        <title>The tomato genome sequence provides insights into fleshy fruit evolution.</title>
        <authorList>
            <consortium name="Tomato Genome Consortium"/>
        </authorList>
    </citation>
    <scope>NUCLEOTIDE SEQUENCE [LARGE SCALE GENOMIC DNA]</scope>
    <source>
        <strain evidence="2">cv. Heinz 1706</strain>
    </source>
</reference>
<dbReference type="InParanoid" id="A0A3Q7FU98"/>
<accession>A0A3Q7FU98</accession>
<name>A0A3Q7FU98_SOLLC</name>
<evidence type="ECO:0000313" key="2">
    <source>
        <dbReference type="EnsemblPlants" id="Solyc03g116220.1.1.1"/>
    </source>
</evidence>
<dbReference type="AlphaFoldDB" id="A0A3Q7FU98"/>
<evidence type="ECO:0000256" key="1">
    <source>
        <dbReference type="SAM" id="Phobius"/>
    </source>
</evidence>
<proteinExistence type="predicted"/>
<evidence type="ECO:0000313" key="3">
    <source>
        <dbReference type="Proteomes" id="UP000004994"/>
    </source>
</evidence>
<sequence length="53" mass="5912">MGTSNTSLANTASRRNKASRAKMLILISFILFVIHVGLLKCSSIIYTKNNHYI</sequence>
<protein>
    <submittedName>
        <fullName evidence="2">Uncharacterized protein</fullName>
    </submittedName>
</protein>
<keyword evidence="1" id="KW-0812">Transmembrane</keyword>
<keyword evidence="1" id="KW-1133">Transmembrane helix</keyword>
<dbReference type="Gramene" id="Solyc03g116220.1.1">
    <property type="protein sequence ID" value="Solyc03g116220.1.1.1"/>
    <property type="gene ID" value="Solyc03g116220.1"/>
</dbReference>
<keyword evidence="1" id="KW-0472">Membrane</keyword>
<dbReference type="EnsemblPlants" id="Solyc03g116220.1.1">
    <property type="protein sequence ID" value="Solyc03g116220.1.1.1"/>
    <property type="gene ID" value="Solyc03g116220.1"/>
</dbReference>
<keyword evidence="3" id="KW-1185">Reference proteome</keyword>
<dbReference type="PaxDb" id="4081-Solyc03g116220.1.1"/>
<feature type="transmembrane region" description="Helical" evidence="1">
    <location>
        <begin position="23"/>
        <end position="46"/>
    </location>
</feature>